<dbReference type="InterPro" id="IPR057023">
    <property type="entry name" value="PTP-SAK"/>
</dbReference>
<sequence>MQRQLHKGAGGISRLSFRKLGRWTGMGLLIAGMALLLIGLPIGGFVVYVYHDRNFHRVLAGELYRSGQMSDKDLAIHIRTHGIRSVLNLRGAQPKQSWYVSEVGVSQALGVRHYDLALSADRDLKPSQRDELLRIMSEAPKPLLIHCKQGADRTGLAAALYLRHGKQRSLKEAEKQLSIWYGHFPWLGSGTGAMDRSLAAAEYPDGPTPDVVNP</sequence>
<reference evidence="4" key="1">
    <citation type="submission" date="2016-08" db="EMBL/GenBank/DDBJ databases">
        <authorList>
            <person name="Seilhamer J.J."/>
        </authorList>
    </citation>
    <scope>NUCLEOTIDE SEQUENCE</scope>
    <source>
        <strain evidence="4">86</strain>
    </source>
</reference>
<keyword evidence="2" id="KW-0812">Transmembrane</keyword>
<accession>A0A212LP92</accession>
<evidence type="ECO:0000313" key="4">
    <source>
        <dbReference type="EMBL" id="SCM79393.1"/>
    </source>
</evidence>
<proteinExistence type="predicted"/>
<dbReference type="Gene3D" id="3.90.190.10">
    <property type="entry name" value="Protein tyrosine phosphatase superfamily"/>
    <property type="match status" value="1"/>
</dbReference>
<dbReference type="EMBL" id="FMJD01000013">
    <property type="protein sequence ID" value="SCM79393.1"/>
    <property type="molecule type" value="Genomic_DNA"/>
</dbReference>
<feature type="domain" description="Swiss Army Knife protein DSP-PTPase phosphatase" evidence="3">
    <location>
        <begin position="79"/>
        <end position="172"/>
    </location>
</feature>
<dbReference type="RefSeq" id="WP_288198518.1">
    <property type="nucleotide sequence ID" value="NZ_LT608334.1"/>
</dbReference>
<protein>
    <submittedName>
        <fullName evidence="4">Protein tyrosine/serine phosphatase</fullName>
    </submittedName>
</protein>
<feature type="transmembrane region" description="Helical" evidence="2">
    <location>
        <begin position="20"/>
        <end position="50"/>
    </location>
</feature>
<dbReference type="InterPro" id="IPR016130">
    <property type="entry name" value="Tyr_Pase_AS"/>
</dbReference>
<organism evidence="4">
    <name type="scientific">uncultured Pleomorphomonas sp</name>
    <dbReference type="NCBI Taxonomy" id="442121"/>
    <lineage>
        <taxon>Bacteria</taxon>
        <taxon>Pseudomonadati</taxon>
        <taxon>Pseudomonadota</taxon>
        <taxon>Alphaproteobacteria</taxon>
        <taxon>Hyphomicrobiales</taxon>
        <taxon>Pleomorphomonadaceae</taxon>
        <taxon>Pleomorphomonas</taxon>
        <taxon>environmental samples</taxon>
    </lineage>
</organism>
<evidence type="ECO:0000256" key="1">
    <source>
        <dbReference type="ARBA" id="ARBA00022801"/>
    </source>
</evidence>
<dbReference type="PROSITE" id="PS00383">
    <property type="entry name" value="TYR_PHOSPHATASE_1"/>
    <property type="match status" value="1"/>
</dbReference>
<keyword evidence="2" id="KW-0472">Membrane</keyword>
<evidence type="ECO:0000259" key="3">
    <source>
        <dbReference type="Pfam" id="PF22784"/>
    </source>
</evidence>
<dbReference type="InterPro" id="IPR029021">
    <property type="entry name" value="Prot-tyrosine_phosphatase-like"/>
</dbReference>
<keyword evidence="2" id="KW-1133">Transmembrane helix</keyword>
<dbReference type="GO" id="GO:0016791">
    <property type="term" value="F:phosphatase activity"/>
    <property type="evidence" value="ECO:0007669"/>
    <property type="project" value="UniProtKB-ARBA"/>
</dbReference>
<evidence type="ECO:0000256" key="2">
    <source>
        <dbReference type="SAM" id="Phobius"/>
    </source>
</evidence>
<dbReference type="Pfam" id="PF22784">
    <property type="entry name" value="PTP-SAK"/>
    <property type="match status" value="1"/>
</dbReference>
<keyword evidence="1" id="KW-0378">Hydrolase</keyword>
<dbReference type="AlphaFoldDB" id="A0A212LP92"/>
<dbReference type="SUPFAM" id="SSF52799">
    <property type="entry name" value="(Phosphotyrosine protein) phosphatases II"/>
    <property type="match status" value="1"/>
</dbReference>
<name>A0A212LP92_9HYPH</name>
<dbReference type="CDD" id="cd14529">
    <property type="entry name" value="TpbA-like"/>
    <property type="match status" value="1"/>
</dbReference>
<gene>
    <name evidence="4" type="ORF">KL86PLE_90380</name>
</gene>